<accession>A0ABQ7C977</accession>
<dbReference type="Proteomes" id="UP000266723">
    <property type="component" value="Unassembled WGS sequence"/>
</dbReference>
<dbReference type="EMBL" id="QGKV02000832">
    <property type="protein sequence ID" value="KAF3548265.1"/>
    <property type="molecule type" value="Genomic_DNA"/>
</dbReference>
<keyword evidence="3" id="KW-1185">Reference proteome</keyword>
<proteinExistence type="predicted"/>
<evidence type="ECO:0000313" key="3">
    <source>
        <dbReference type="Proteomes" id="UP000266723"/>
    </source>
</evidence>
<organism evidence="2 3">
    <name type="scientific">Brassica cretica</name>
    <name type="common">Mustard</name>
    <dbReference type="NCBI Taxonomy" id="69181"/>
    <lineage>
        <taxon>Eukaryota</taxon>
        <taxon>Viridiplantae</taxon>
        <taxon>Streptophyta</taxon>
        <taxon>Embryophyta</taxon>
        <taxon>Tracheophyta</taxon>
        <taxon>Spermatophyta</taxon>
        <taxon>Magnoliopsida</taxon>
        <taxon>eudicotyledons</taxon>
        <taxon>Gunneridae</taxon>
        <taxon>Pentapetalae</taxon>
        <taxon>rosids</taxon>
        <taxon>malvids</taxon>
        <taxon>Brassicales</taxon>
        <taxon>Brassicaceae</taxon>
        <taxon>Brassiceae</taxon>
        <taxon>Brassica</taxon>
    </lineage>
</organism>
<sequence length="89" mass="10749">MFKAIILMDRNWSLSRINWELFWVSTRRFWGRIRKLKIWFEWRLILITIKAESRLYEGCISGYACKTRSRPTRPRPMPHVAQSIPGPNL</sequence>
<evidence type="ECO:0000256" key="1">
    <source>
        <dbReference type="SAM" id="MobiDB-lite"/>
    </source>
</evidence>
<feature type="region of interest" description="Disordered" evidence="1">
    <location>
        <begin position="67"/>
        <end position="89"/>
    </location>
</feature>
<protein>
    <submittedName>
        <fullName evidence="2">Uncharacterized protein</fullName>
    </submittedName>
</protein>
<comment type="caution">
    <text evidence="2">The sequence shown here is derived from an EMBL/GenBank/DDBJ whole genome shotgun (WGS) entry which is preliminary data.</text>
</comment>
<evidence type="ECO:0000313" key="2">
    <source>
        <dbReference type="EMBL" id="KAF3548265.1"/>
    </source>
</evidence>
<reference evidence="2 3" key="1">
    <citation type="journal article" date="2020" name="BMC Genomics">
        <title>Intraspecific diversification of the crop wild relative Brassica cretica Lam. using demographic model selection.</title>
        <authorList>
            <person name="Kioukis A."/>
            <person name="Michalopoulou V.A."/>
            <person name="Briers L."/>
            <person name="Pirintsos S."/>
            <person name="Studholme D.J."/>
            <person name="Pavlidis P."/>
            <person name="Sarris P.F."/>
        </authorList>
    </citation>
    <scope>NUCLEOTIDE SEQUENCE [LARGE SCALE GENOMIC DNA]</scope>
    <source>
        <strain evidence="3">cv. PFS-1207/04</strain>
    </source>
</reference>
<gene>
    <name evidence="2" type="ORF">DY000_02007708</name>
</gene>
<name>A0ABQ7C977_BRACR</name>